<feature type="region of interest" description="Disordered" evidence="5">
    <location>
        <begin position="114"/>
        <end position="177"/>
    </location>
</feature>
<dbReference type="AlphaFoldDB" id="A0A9D9D9E7"/>
<keyword evidence="3" id="KW-0479">Metal-binding</keyword>
<reference evidence="6" key="2">
    <citation type="journal article" date="2021" name="PeerJ">
        <title>Extensive microbial diversity within the chicken gut microbiome revealed by metagenomics and culture.</title>
        <authorList>
            <person name="Gilroy R."/>
            <person name="Ravi A."/>
            <person name="Getino M."/>
            <person name="Pursley I."/>
            <person name="Horton D.L."/>
            <person name="Alikhan N.F."/>
            <person name="Baker D."/>
            <person name="Gharbi K."/>
            <person name="Hall N."/>
            <person name="Watson M."/>
            <person name="Adriaenssens E.M."/>
            <person name="Foster-Nyarko E."/>
            <person name="Jarju S."/>
            <person name="Secka A."/>
            <person name="Antonio M."/>
            <person name="Oren A."/>
            <person name="Chaudhuri R.R."/>
            <person name="La Ragione R."/>
            <person name="Hildebrand F."/>
            <person name="Pallen M.J."/>
        </authorList>
    </citation>
    <scope>NUCLEOTIDE SEQUENCE</scope>
    <source>
        <strain evidence="6">17213</strain>
    </source>
</reference>
<dbReference type="PANTHER" id="PTHR37486">
    <property type="entry name" value="STRINGENT STARVATION PROTEIN B"/>
    <property type="match status" value="1"/>
</dbReference>
<protein>
    <recommendedName>
        <fullName evidence="8">ClpXP protease specificity-enhancing factor</fullName>
    </recommendedName>
</protein>
<dbReference type="SUPFAM" id="SSF101738">
    <property type="entry name" value="SspB-like"/>
    <property type="match status" value="1"/>
</dbReference>
<name>A0A9D9D9E7_9GAMM</name>
<dbReference type="PANTHER" id="PTHR37486:SF1">
    <property type="entry name" value="STRINGENT STARVATION PROTEIN B"/>
    <property type="match status" value="1"/>
</dbReference>
<dbReference type="Gene3D" id="2.30.30.220">
    <property type="entry name" value="SspB-like"/>
    <property type="match status" value="1"/>
</dbReference>
<dbReference type="GO" id="GO:0046872">
    <property type="term" value="F:metal ion binding"/>
    <property type="evidence" value="ECO:0007669"/>
    <property type="project" value="UniProtKB-KW"/>
</dbReference>
<evidence type="ECO:0000313" key="7">
    <source>
        <dbReference type="Proteomes" id="UP000823631"/>
    </source>
</evidence>
<dbReference type="InterPro" id="IPR007481">
    <property type="entry name" value="SspB"/>
</dbReference>
<dbReference type="InterPro" id="IPR036760">
    <property type="entry name" value="SspB-like_sf"/>
</dbReference>
<dbReference type="Pfam" id="PF04386">
    <property type="entry name" value="SspB"/>
    <property type="match status" value="1"/>
</dbReference>
<accession>A0A9D9D9E7</accession>
<dbReference type="GO" id="GO:0005829">
    <property type="term" value="C:cytosol"/>
    <property type="evidence" value="ECO:0007669"/>
    <property type="project" value="TreeGrafter"/>
</dbReference>
<evidence type="ECO:0000256" key="3">
    <source>
        <dbReference type="ARBA" id="ARBA00022723"/>
    </source>
</evidence>
<feature type="compositionally biased region" description="Basic and acidic residues" evidence="5">
    <location>
        <begin position="148"/>
        <end position="161"/>
    </location>
</feature>
<comment type="cofactor">
    <cofactor evidence="1">
        <name>Zn(2+)</name>
        <dbReference type="ChEBI" id="CHEBI:29105"/>
    </cofactor>
</comment>
<proteinExistence type="inferred from homology"/>
<evidence type="ECO:0000313" key="6">
    <source>
        <dbReference type="EMBL" id="MBO8414883.1"/>
    </source>
</evidence>
<dbReference type="InterPro" id="IPR057247">
    <property type="entry name" value="CARBOXYPEPT_ZN_2"/>
</dbReference>
<reference evidence="6" key="1">
    <citation type="submission" date="2020-10" db="EMBL/GenBank/DDBJ databases">
        <authorList>
            <person name="Gilroy R."/>
        </authorList>
    </citation>
    <scope>NUCLEOTIDE SEQUENCE</scope>
    <source>
        <strain evidence="6">17213</strain>
    </source>
</reference>
<dbReference type="PROSITE" id="PS00133">
    <property type="entry name" value="CARBOXYPEPT_ZN_2"/>
    <property type="match status" value="1"/>
</dbReference>
<sequence length="177" mass="19772">MTSFNPHLFRAFYEWLVENQITPHLVVRANVPGVEVPQEYVRQNMIILSISPSATRDFVIDHNGISFTARFHGMEQMVVVPYKAMQELFAVETSQSYPIDLWLTDAGNDGLNNLLIPGADGMEEEQPSDEQPGGAQFAPLKYTGRVSTPEKSDKSEQKSADQDDALPSFSVLPKNKD</sequence>
<dbReference type="GO" id="GO:0045732">
    <property type="term" value="P:positive regulation of protein catabolic process"/>
    <property type="evidence" value="ECO:0007669"/>
    <property type="project" value="TreeGrafter"/>
</dbReference>
<gene>
    <name evidence="6" type="ORF">IAB19_00680</name>
</gene>
<keyword evidence="4" id="KW-0862">Zinc</keyword>
<evidence type="ECO:0008006" key="8">
    <source>
        <dbReference type="Google" id="ProtNLM"/>
    </source>
</evidence>
<dbReference type="Proteomes" id="UP000823631">
    <property type="component" value="Unassembled WGS sequence"/>
</dbReference>
<comment type="similarity">
    <text evidence="2">Belongs to the peptidase M14 family.</text>
</comment>
<evidence type="ECO:0000256" key="2">
    <source>
        <dbReference type="ARBA" id="ARBA00005988"/>
    </source>
</evidence>
<evidence type="ECO:0000256" key="5">
    <source>
        <dbReference type="SAM" id="MobiDB-lite"/>
    </source>
</evidence>
<dbReference type="GO" id="GO:0005840">
    <property type="term" value="C:ribosome"/>
    <property type="evidence" value="ECO:0007669"/>
    <property type="project" value="TreeGrafter"/>
</dbReference>
<comment type="caution">
    <text evidence="6">The sequence shown here is derived from an EMBL/GenBank/DDBJ whole genome shotgun (WGS) entry which is preliminary data.</text>
</comment>
<evidence type="ECO:0000256" key="4">
    <source>
        <dbReference type="ARBA" id="ARBA00022833"/>
    </source>
</evidence>
<evidence type="ECO:0000256" key="1">
    <source>
        <dbReference type="ARBA" id="ARBA00001947"/>
    </source>
</evidence>
<dbReference type="EMBL" id="JADINH010000008">
    <property type="protein sequence ID" value="MBO8414883.1"/>
    <property type="molecule type" value="Genomic_DNA"/>
</dbReference>
<organism evidence="6 7">
    <name type="scientific">Candidatus Avisuccinivibrio stercorigallinarum</name>
    <dbReference type="NCBI Taxonomy" id="2840704"/>
    <lineage>
        <taxon>Bacteria</taxon>
        <taxon>Pseudomonadati</taxon>
        <taxon>Pseudomonadota</taxon>
        <taxon>Gammaproteobacteria</taxon>
        <taxon>Aeromonadales</taxon>
        <taxon>Succinivibrionaceae</taxon>
        <taxon>Succinivibrionaceae incertae sedis</taxon>
        <taxon>Candidatus Avisuccinivibrio</taxon>
    </lineage>
</organism>